<reference evidence="4" key="2">
    <citation type="submission" date="2011-06" db="UniProtKB">
        <authorList>
            <consortium name="Ensembl"/>
        </authorList>
    </citation>
    <scope>IDENTIFICATION</scope>
</reference>
<accession>F6ZIW6</accession>
<feature type="region of interest" description="Disordered" evidence="3">
    <location>
        <begin position="1"/>
        <end position="54"/>
    </location>
</feature>
<dbReference type="AlphaFoldDB" id="F6ZIW6"/>
<dbReference type="ExpressionAtlas" id="F6ZIW6">
    <property type="expression patterns" value="baseline"/>
</dbReference>
<sequence length="289" mass="32185">MGSCSKISSGDKQPNQRTMLSQSALNKERREQASAILKEIHGNGGNESDGLDFGKKISVPRDIMLEELSHVNNRGARLFKMRQRRSDKYTYENFPYAMKPQAAQNQVNQNGNTEGNTEGNTLDANQQISPQTPPNTPDPRSPPNPENIAPGYTGPLKEIPPEKFNETAVPKYYMSPWLEAIGSEPELLEALYPKLPVPGQKAEIPDYKSFNRAAIPFGGFDNASKLTTFKLPEFDLSPMIDPAVDMSPNPLKLRRSFNRMAQGWTSENIPVFYSSDPILNAEIPESDDL</sequence>
<feature type="compositionally biased region" description="Low complexity" evidence="3">
    <location>
        <begin position="104"/>
        <end position="121"/>
    </location>
</feature>
<dbReference type="FunCoup" id="F6ZIW6">
    <property type="interactions" value="32"/>
</dbReference>
<reference evidence="4" key="1">
    <citation type="journal article" date="2010" name="Science">
        <title>The genome of the Western clawed frog Xenopus tropicalis.</title>
        <authorList>
            <person name="Hellsten U."/>
            <person name="Harland R.M."/>
            <person name="Gilchrist M.J."/>
            <person name="Hendrix D."/>
            <person name="Jurka J."/>
            <person name="Kapitonov V."/>
            <person name="Ovcharenko I."/>
            <person name="Putnam N.H."/>
            <person name="Shu S."/>
            <person name="Taher L."/>
            <person name="Blitz I.L."/>
            <person name="Blumberg B."/>
            <person name="Dichmann D.S."/>
            <person name="Dubchak I."/>
            <person name="Amaya E."/>
            <person name="Detter J.C."/>
            <person name="Fletcher R."/>
            <person name="Gerhard D.S."/>
            <person name="Goodstein D."/>
            <person name="Graves T."/>
            <person name="Grigoriev I.V."/>
            <person name="Grimwood J."/>
            <person name="Kawashima T."/>
            <person name="Lindquist E."/>
            <person name="Lucas S.M."/>
            <person name="Mead P.E."/>
            <person name="Mitros T."/>
            <person name="Ogino H."/>
            <person name="Ohta Y."/>
            <person name="Poliakov A.V."/>
            <person name="Pollet N."/>
            <person name="Robert J."/>
            <person name="Salamov A."/>
            <person name="Sater A.K."/>
            <person name="Schmutz J."/>
            <person name="Terry A."/>
            <person name="Vize P.D."/>
            <person name="Warren W.C."/>
            <person name="Wells D."/>
            <person name="Wills A."/>
            <person name="Wilson R.K."/>
            <person name="Zimmerman L.B."/>
            <person name="Zorn A.M."/>
            <person name="Grainger R."/>
            <person name="Grammer T."/>
            <person name="Khokha M.K."/>
            <person name="Richardson P.M."/>
            <person name="Rokhsar D.S."/>
        </authorList>
    </citation>
    <scope>NUCLEOTIDE SEQUENCE [LARGE SCALE GENOMIC DNA]</scope>
    <source>
        <strain evidence="4">Nigerian</strain>
    </source>
</reference>
<dbReference type="STRING" id="8364.ENSXETP00000008749"/>
<evidence type="ECO:0000313" key="4">
    <source>
        <dbReference type="Ensembl" id="ENSXETP00000008749"/>
    </source>
</evidence>
<dbReference type="DNASU" id="496895"/>
<name>F6ZIW6_XENTR</name>
<keyword evidence="2" id="KW-0597">Phosphoprotein</keyword>
<comment type="similarity">
    <text evidence="1">Belongs to the myozenin family.</text>
</comment>
<dbReference type="PANTHER" id="PTHR15941:SF9">
    <property type="entry name" value="MYOZENIN-2"/>
    <property type="match status" value="1"/>
</dbReference>
<feature type="region of interest" description="Disordered" evidence="3">
    <location>
        <begin position="104"/>
        <end position="161"/>
    </location>
</feature>
<dbReference type="Ensembl" id="ENSXETT00000008749">
    <property type="protein sequence ID" value="ENSXETP00000008749"/>
    <property type="gene ID" value="ENSXETG00000004043"/>
</dbReference>
<protein>
    <submittedName>
        <fullName evidence="4">Myozenin 2</fullName>
    </submittedName>
</protein>
<feature type="compositionally biased region" description="Polar residues" evidence="3">
    <location>
        <begin position="1"/>
        <end position="25"/>
    </location>
</feature>
<accession>Q5I0T4</accession>
<gene>
    <name evidence="4" type="primary">myoz2</name>
</gene>
<proteinExistence type="inferred from homology"/>
<evidence type="ECO:0000256" key="1">
    <source>
        <dbReference type="ARBA" id="ARBA00009126"/>
    </source>
</evidence>
<dbReference type="GeneTree" id="ENSGT00950000183027"/>
<dbReference type="Bgee" id="ENSXETG00000004043">
    <property type="expression patterns" value="Expressed in heart and 7 other cell types or tissues"/>
</dbReference>
<evidence type="ECO:0000256" key="2">
    <source>
        <dbReference type="ARBA" id="ARBA00022553"/>
    </source>
</evidence>
<dbReference type="Xenbase" id="XB-GENE-942886">
    <property type="gene designation" value="myoz2"/>
</dbReference>
<organism evidence="4">
    <name type="scientific">Xenopus tropicalis</name>
    <name type="common">Western clawed frog</name>
    <name type="synonym">Silurana tropicalis</name>
    <dbReference type="NCBI Taxonomy" id="8364"/>
    <lineage>
        <taxon>Eukaryota</taxon>
        <taxon>Metazoa</taxon>
        <taxon>Chordata</taxon>
        <taxon>Craniata</taxon>
        <taxon>Vertebrata</taxon>
        <taxon>Euteleostomi</taxon>
        <taxon>Amphibia</taxon>
        <taxon>Batrachia</taxon>
        <taxon>Anura</taxon>
        <taxon>Pipoidea</taxon>
        <taxon>Pipidae</taxon>
        <taxon>Xenopodinae</taxon>
        <taxon>Xenopus</taxon>
        <taxon>Silurana</taxon>
    </lineage>
</organism>
<dbReference type="PANTHER" id="PTHR15941">
    <property type="entry name" value="MYOZENIN"/>
    <property type="match status" value="1"/>
</dbReference>
<dbReference type="PaxDb" id="8364-ENSXETP00000056703"/>
<dbReference type="InParanoid" id="F6ZIW6"/>
<feature type="compositionally biased region" description="Pro residues" evidence="3">
    <location>
        <begin position="131"/>
        <end position="145"/>
    </location>
</feature>
<dbReference type="Pfam" id="PF05556">
    <property type="entry name" value="Calsarcin"/>
    <property type="match status" value="1"/>
</dbReference>
<dbReference type="GO" id="GO:0030018">
    <property type="term" value="C:Z disc"/>
    <property type="evidence" value="ECO:0007669"/>
    <property type="project" value="InterPro"/>
</dbReference>
<dbReference type="InterPro" id="IPR008438">
    <property type="entry name" value="MYOZ"/>
</dbReference>
<evidence type="ECO:0000256" key="3">
    <source>
        <dbReference type="SAM" id="MobiDB-lite"/>
    </source>
</evidence>